<comment type="caution">
    <text evidence="2">The sequence shown here is derived from an EMBL/GenBank/DDBJ whole genome shotgun (WGS) entry which is preliminary data.</text>
</comment>
<dbReference type="SUPFAM" id="SSF50346">
    <property type="entry name" value="PRC-barrel domain"/>
    <property type="match status" value="1"/>
</dbReference>
<protein>
    <submittedName>
        <fullName evidence="2">YlmC/YmxH family sporulation protein</fullName>
    </submittedName>
</protein>
<dbReference type="InterPro" id="IPR014238">
    <property type="entry name" value="Spore_YlmC/YmxH"/>
</dbReference>
<dbReference type="NCBIfam" id="TIGR02888">
    <property type="entry name" value="spore_YlmC_YmxH"/>
    <property type="match status" value="1"/>
</dbReference>
<proteinExistence type="predicted"/>
<accession>A0A9D1WSU1</accession>
<dbReference type="InterPro" id="IPR011033">
    <property type="entry name" value="PRC_barrel-like_sf"/>
</dbReference>
<feature type="domain" description="PRC-barrel" evidence="1">
    <location>
        <begin position="7"/>
        <end position="76"/>
    </location>
</feature>
<dbReference type="AlphaFoldDB" id="A0A9D1WSU1"/>
<dbReference type="EMBL" id="DXES01000195">
    <property type="protein sequence ID" value="HIX66441.1"/>
    <property type="molecule type" value="Genomic_DNA"/>
</dbReference>
<dbReference type="Pfam" id="PF05239">
    <property type="entry name" value="PRC"/>
    <property type="match status" value="1"/>
</dbReference>
<dbReference type="PANTHER" id="PTHR40061">
    <property type="entry name" value="SPORULATION PROTEIN YLMC-RELATED"/>
    <property type="match status" value="1"/>
</dbReference>
<organism evidence="2 3">
    <name type="scientific">Candidatus Anaerotruncus excrementipullorum</name>
    <dbReference type="NCBI Taxonomy" id="2838465"/>
    <lineage>
        <taxon>Bacteria</taxon>
        <taxon>Bacillati</taxon>
        <taxon>Bacillota</taxon>
        <taxon>Clostridia</taxon>
        <taxon>Eubacteriales</taxon>
        <taxon>Oscillospiraceae</taxon>
        <taxon>Anaerotruncus</taxon>
    </lineage>
</organism>
<sequence length="97" mass="11052">MRCGLGELQGKPVINVRDGCRLGAVADLEFDTDTARVAALLVRGRLRLWGLLGRQEDLEIPWEDIQVLGEDAVLVKWDQAAREPRRKGRFSWFFAEE</sequence>
<evidence type="ECO:0000313" key="3">
    <source>
        <dbReference type="Proteomes" id="UP000886800"/>
    </source>
</evidence>
<gene>
    <name evidence="2" type="ORF">H9736_09355</name>
</gene>
<dbReference type="Proteomes" id="UP000886800">
    <property type="component" value="Unassembled WGS sequence"/>
</dbReference>
<evidence type="ECO:0000259" key="1">
    <source>
        <dbReference type="Pfam" id="PF05239"/>
    </source>
</evidence>
<dbReference type="InterPro" id="IPR027275">
    <property type="entry name" value="PRC-brl_dom"/>
</dbReference>
<dbReference type="Gene3D" id="2.30.30.240">
    <property type="entry name" value="PRC-barrel domain"/>
    <property type="match status" value="1"/>
</dbReference>
<evidence type="ECO:0000313" key="2">
    <source>
        <dbReference type="EMBL" id="HIX66441.1"/>
    </source>
</evidence>
<reference evidence="2" key="1">
    <citation type="journal article" date="2021" name="PeerJ">
        <title>Extensive microbial diversity within the chicken gut microbiome revealed by metagenomics and culture.</title>
        <authorList>
            <person name="Gilroy R."/>
            <person name="Ravi A."/>
            <person name="Getino M."/>
            <person name="Pursley I."/>
            <person name="Horton D.L."/>
            <person name="Alikhan N.F."/>
            <person name="Baker D."/>
            <person name="Gharbi K."/>
            <person name="Hall N."/>
            <person name="Watson M."/>
            <person name="Adriaenssens E.M."/>
            <person name="Foster-Nyarko E."/>
            <person name="Jarju S."/>
            <person name="Secka A."/>
            <person name="Antonio M."/>
            <person name="Oren A."/>
            <person name="Chaudhuri R.R."/>
            <person name="La Ragione R."/>
            <person name="Hildebrand F."/>
            <person name="Pallen M.J."/>
        </authorList>
    </citation>
    <scope>NUCLEOTIDE SEQUENCE</scope>
    <source>
        <strain evidence="2">CHK188-5543</strain>
    </source>
</reference>
<dbReference type="PANTHER" id="PTHR40061:SF1">
    <property type="entry name" value="SPORULATION PROTEIN YLMC-RELATED"/>
    <property type="match status" value="1"/>
</dbReference>
<name>A0A9D1WSU1_9FIRM</name>
<reference evidence="2" key="2">
    <citation type="submission" date="2021-04" db="EMBL/GenBank/DDBJ databases">
        <authorList>
            <person name="Gilroy R."/>
        </authorList>
    </citation>
    <scope>NUCLEOTIDE SEQUENCE</scope>
    <source>
        <strain evidence="2">CHK188-5543</strain>
    </source>
</reference>